<evidence type="ECO:0000256" key="5">
    <source>
        <dbReference type="ARBA" id="ARBA00022803"/>
    </source>
</evidence>
<reference evidence="8 10" key="2">
    <citation type="submission" date="2018-11" db="EMBL/GenBank/DDBJ databases">
        <authorList>
            <consortium name="Pathogen Informatics"/>
        </authorList>
    </citation>
    <scope>NUCLEOTIDE SEQUENCE [LARGE SCALE GENOMIC DNA]</scope>
</reference>
<keyword evidence="6" id="KW-0131">Cell cycle</keyword>
<dbReference type="SUPFAM" id="SSF48452">
    <property type="entry name" value="TPR-like"/>
    <property type="match status" value="1"/>
</dbReference>
<name>A0A158Q3U0_DRAME</name>
<evidence type="ECO:0000313" key="9">
    <source>
        <dbReference type="Proteomes" id="UP000038040"/>
    </source>
</evidence>
<dbReference type="GO" id="GO:0005737">
    <property type="term" value="C:cytoplasm"/>
    <property type="evidence" value="ECO:0007669"/>
    <property type="project" value="TreeGrafter"/>
</dbReference>
<dbReference type="Proteomes" id="UP000274756">
    <property type="component" value="Unassembled WGS sequence"/>
</dbReference>
<gene>
    <name evidence="8" type="ORF">DME_LOCUS7325</name>
</gene>
<dbReference type="SMART" id="SM00028">
    <property type="entry name" value="TPR"/>
    <property type="match status" value="4"/>
</dbReference>
<proteinExistence type="predicted"/>
<dbReference type="PROSITE" id="PS50005">
    <property type="entry name" value="TPR"/>
    <property type="match status" value="1"/>
</dbReference>
<evidence type="ECO:0000256" key="6">
    <source>
        <dbReference type="ARBA" id="ARBA00023306"/>
    </source>
</evidence>
<keyword evidence="4" id="KW-0833">Ubl conjugation pathway</keyword>
<evidence type="ECO:0000313" key="10">
    <source>
        <dbReference type="Proteomes" id="UP000274756"/>
    </source>
</evidence>
<keyword evidence="3" id="KW-0498">Mitosis</keyword>
<dbReference type="EMBL" id="UYYG01001159">
    <property type="protein sequence ID" value="VDN57352.1"/>
    <property type="molecule type" value="Genomic_DNA"/>
</dbReference>
<protein>
    <submittedName>
        <fullName evidence="11">TPR_REGION domain-containing protein</fullName>
    </submittedName>
</protein>
<evidence type="ECO:0000256" key="3">
    <source>
        <dbReference type="ARBA" id="ARBA00022776"/>
    </source>
</evidence>
<evidence type="ECO:0000256" key="1">
    <source>
        <dbReference type="ARBA" id="ARBA00022618"/>
    </source>
</evidence>
<dbReference type="InterPro" id="IPR011990">
    <property type="entry name" value="TPR-like_helical_dom_sf"/>
</dbReference>
<evidence type="ECO:0000256" key="7">
    <source>
        <dbReference type="PROSITE-ProRule" id="PRU00339"/>
    </source>
</evidence>
<dbReference type="OrthoDB" id="10006270at2759"/>
<dbReference type="GO" id="GO:0031145">
    <property type="term" value="P:anaphase-promoting complex-dependent catabolic process"/>
    <property type="evidence" value="ECO:0007669"/>
    <property type="project" value="TreeGrafter"/>
</dbReference>
<accession>A0A158Q3U0</accession>
<dbReference type="PANTHER" id="PTHR12558:SF9">
    <property type="entry name" value="CELL DIVISION CYCLE PROTEIN 16 HOMOLOG"/>
    <property type="match status" value="1"/>
</dbReference>
<evidence type="ECO:0000256" key="2">
    <source>
        <dbReference type="ARBA" id="ARBA00022737"/>
    </source>
</evidence>
<evidence type="ECO:0000313" key="8">
    <source>
        <dbReference type="EMBL" id="VDN57352.1"/>
    </source>
</evidence>
<dbReference type="STRING" id="318479.A0A158Q3U0"/>
<sequence>MKHLVFAYYYINALFKRKLYFEILKLKLGNLIYRFFHFPSFLSDLDSAMIKQLFKLEACILILIGKTYLMTQNRHNAQLYLRSAFTKEPTAIEALDIIKKYNLIPKRFKDCILVHIATLVQLHKCDQLFMLAHQLVDSEPDSEISWYTVGCYYYAANQPHKCTIMNPLFGEGWIAFGHVLTAESEHEQAMNCYLRVCPKFYLDFKMFEYFLKDAADVAGDSALVLHEQGCIYYMKKDWITLRLAYNETNENISLVDLISRPLSDFWEPLINNLGHVKRKLGYFSEAVKFHQKSLLMCPRRSGALSALAFSLACEGELELAIQYFHEALVVNPENQVLLNLLTFLI</sequence>
<dbReference type="GO" id="GO:0051301">
    <property type="term" value="P:cell division"/>
    <property type="evidence" value="ECO:0007669"/>
    <property type="project" value="UniProtKB-KW"/>
</dbReference>
<dbReference type="GO" id="GO:0045842">
    <property type="term" value="P:positive regulation of mitotic metaphase/anaphase transition"/>
    <property type="evidence" value="ECO:0007669"/>
    <property type="project" value="TreeGrafter"/>
</dbReference>
<feature type="repeat" description="TPR" evidence="7">
    <location>
        <begin position="301"/>
        <end position="334"/>
    </location>
</feature>
<dbReference type="Gene3D" id="1.25.40.10">
    <property type="entry name" value="Tetratricopeptide repeat domain"/>
    <property type="match status" value="1"/>
</dbReference>
<keyword evidence="1" id="KW-0132">Cell division</keyword>
<dbReference type="GO" id="GO:0005680">
    <property type="term" value="C:anaphase-promoting complex"/>
    <property type="evidence" value="ECO:0007669"/>
    <property type="project" value="TreeGrafter"/>
</dbReference>
<dbReference type="GO" id="GO:0016567">
    <property type="term" value="P:protein ubiquitination"/>
    <property type="evidence" value="ECO:0007669"/>
    <property type="project" value="TreeGrafter"/>
</dbReference>
<dbReference type="PANTHER" id="PTHR12558">
    <property type="entry name" value="CELL DIVISION CYCLE 16,23,27"/>
    <property type="match status" value="1"/>
</dbReference>
<evidence type="ECO:0000313" key="11">
    <source>
        <dbReference type="WBParaSite" id="DME_0000316601-mRNA-1"/>
    </source>
</evidence>
<keyword evidence="2" id="KW-0677">Repeat</keyword>
<reference evidence="11" key="1">
    <citation type="submission" date="2016-04" db="UniProtKB">
        <authorList>
            <consortium name="WormBaseParasite"/>
        </authorList>
    </citation>
    <scope>IDENTIFICATION</scope>
</reference>
<dbReference type="InterPro" id="IPR019734">
    <property type="entry name" value="TPR_rpt"/>
</dbReference>
<evidence type="ECO:0000256" key="4">
    <source>
        <dbReference type="ARBA" id="ARBA00022786"/>
    </source>
</evidence>
<dbReference type="AlphaFoldDB" id="A0A158Q3U0"/>
<keyword evidence="5 7" id="KW-0802">TPR repeat</keyword>
<dbReference type="WBParaSite" id="DME_0000316601-mRNA-1">
    <property type="protein sequence ID" value="DME_0000316601-mRNA-1"/>
    <property type="gene ID" value="DME_0000316601"/>
</dbReference>
<dbReference type="Proteomes" id="UP000038040">
    <property type="component" value="Unplaced"/>
</dbReference>
<keyword evidence="10" id="KW-1185">Reference proteome</keyword>
<organism evidence="9 11">
    <name type="scientific">Dracunculus medinensis</name>
    <name type="common">Guinea worm</name>
    <dbReference type="NCBI Taxonomy" id="318479"/>
    <lineage>
        <taxon>Eukaryota</taxon>
        <taxon>Metazoa</taxon>
        <taxon>Ecdysozoa</taxon>
        <taxon>Nematoda</taxon>
        <taxon>Chromadorea</taxon>
        <taxon>Rhabditida</taxon>
        <taxon>Spirurina</taxon>
        <taxon>Dracunculoidea</taxon>
        <taxon>Dracunculidae</taxon>
        <taxon>Dracunculus</taxon>
    </lineage>
</organism>